<evidence type="ECO:0000313" key="3">
    <source>
        <dbReference type="Proteomes" id="UP000703269"/>
    </source>
</evidence>
<feature type="transmembrane region" description="Helical" evidence="1">
    <location>
        <begin position="105"/>
        <end position="130"/>
    </location>
</feature>
<dbReference type="OrthoDB" id="2796825at2759"/>
<feature type="transmembrane region" description="Helical" evidence="1">
    <location>
        <begin position="224"/>
        <end position="246"/>
    </location>
</feature>
<keyword evidence="1" id="KW-0472">Membrane</keyword>
<sequence length="366" mass="39792">MSTSWAPDETASELWVDRITLVGVEIGNIAYGVHMTLFIMCFSAWWSARSHSPKTAYIMLAFISCIFILGTIGNGTQMKLLQVAYVDERNFPGGPGAFETLEGSIQVSVIGTAAYSVAAWFSDGLLLYRFFMLWSTTRHRWVVLPALLTFLLSIISASILLAQIADPGGTLWISSSANMALTFWSSSISVTCYCTIFIVGRLLYMRHQIRRAIGTSSQLPYFSVAAMVTESAMLYTAFAFAFLITYASGNSASLMLISILGQVQSIAPLLIVLRVAQGRGWTVAQVKETKELTSNPRGVHSLRCLDPMRSKTNASTTVGGSADLGGIELSERSTTTLAKTTSGVRMDRVVDFVADFPTNGASDEEV</sequence>
<keyword evidence="3" id="KW-1185">Reference proteome</keyword>
<evidence type="ECO:0000313" key="2">
    <source>
        <dbReference type="EMBL" id="GJE95612.1"/>
    </source>
</evidence>
<keyword evidence="1" id="KW-1133">Transmembrane helix</keyword>
<proteinExistence type="predicted"/>
<dbReference type="Proteomes" id="UP000703269">
    <property type="component" value="Unassembled WGS sequence"/>
</dbReference>
<keyword evidence="1" id="KW-0812">Transmembrane</keyword>
<protein>
    <submittedName>
        <fullName evidence="2">Uncharacterized protein</fullName>
    </submittedName>
</protein>
<feature type="transmembrane region" description="Helical" evidence="1">
    <location>
        <begin position="55"/>
        <end position="73"/>
    </location>
</feature>
<dbReference type="AlphaFoldDB" id="A0A9P3GIB8"/>
<feature type="transmembrane region" description="Helical" evidence="1">
    <location>
        <begin position="142"/>
        <end position="164"/>
    </location>
</feature>
<gene>
    <name evidence="2" type="ORF">PsYK624_117980</name>
</gene>
<reference evidence="2 3" key="1">
    <citation type="submission" date="2021-08" db="EMBL/GenBank/DDBJ databases">
        <title>Draft Genome Sequence of Phanerochaete sordida strain YK-624.</title>
        <authorList>
            <person name="Mori T."/>
            <person name="Dohra H."/>
            <person name="Suzuki T."/>
            <person name="Kawagishi H."/>
            <person name="Hirai H."/>
        </authorList>
    </citation>
    <scope>NUCLEOTIDE SEQUENCE [LARGE SCALE GENOMIC DNA]</scope>
    <source>
        <strain evidence="2 3">YK-624</strain>
    </source>
</reference>
<name>A0A9P3GIB8_9APHY</name>
<feature type="transmembrane region" description="Helical" evidence="1">
    <location>
        <begin position="29"/>
        <end position="48"/>
    </location>
</feature>
<feature type="transmembrane region" description="Helical" evidence="1">
    <location>
        <begin position="252"/>
        <end position="273"/>
    </location>
</feature>
<evidence type="ECO:0000256" key="1">
    <source>
        <dbReference type="SAM" id="Phobius"/>
    </source>
</evidence>
<feature type="transmembrane region" description="Helical" evidence="1">
    <location>
        <begin position="184"/>
        <end position="204"/>
    </location>
</feature>
<accession>A0A9P3GIB8</accession>
<comment type="caution">
    <text evidence="2">The sequence shown here is derived from an EMBL/GenBank/DDBJ whole genome shotgun (WGS) entry which is preliminary data.</text>
</comment>
<dbReference type="EMBL" id="BPQB01000050">
    <property type="protein sequence ID" value="GJE95612.1"/>
    <property type="molecule type" value="Genomic_DNA"/>
</dbReference>
<organism evidence="2 3">
    <name type="scientific">Phanerochaete sordida</name>
    <dbReference type="NCBI Taxonomy" id="48140"/>
    <lineage>
        <taxon>Eukaryota</taxon>
        <taxon>Fungi</taxon>
        <taxon>Dikarya</taxon>
        <taxon>Basidiomycota</taxon>
        <taxon>Agaricomycotina</taxon>
        <taxon>Agaricomycetes</taxon>
        <taxon>Polyporales</taxon>
        <taxon>Phanerochaetaceae</taxon>
        <taxon>Phanerochaete</taxon>
    </lineage>
</organism>